<keyword evidence="3 5" id="KW-1133">Transmembrane helix</keyword>
<dbReference type="GO" id="GO:0015165">
    <property type="term" value="F:pyrimidine nucleotide-sugar transmembrane transporter activity"/>
    <property type="evidence" value="ECO:0007669"/>
    <property type="project" value="InterPro"/>
</dbReference>
<protein>
    <recommendedName>
        <fullName evidence="8">Nucleotide-sugar transporter</fullName>
    </recommendedName>
</protein>
<dbReference type="NCBIfam" id="TIGR00803">
    <property type="entry name" value="nst"/>
    <property type="match status" value="1"/>
</dbReference>
<keyword evidence="2 5" id="KW-0812">Transmembrane</keyword>
<evidence type="ECO:0000313" key="7">
    <source>
        <dbReference type="Proteomes" id="UP000198341"/>
    </source>
</evidence>
<evidence type="ECO:0000313" key="6">
    <source>
        <dbReference type="EMBL" id="CCO17320.1"/>
    </source>
</evidence>
<dbReference type="KEGG" id="bpg:Bathy06g00770"/>
<accession>K8EXW6</accession>
<feature type="transmembrane region" description="Helical" evidence="5">
    <location>
        <begin position="265"/>
        <end position="284"/>
    </location>
</feature>
<dbReference type="GO" id="GO:0000139">
    <property type="term" value="C:Golgi membrane"/>
    <property type="evidence" value="ECO:0007669"/>
    <property type="project" value="InterPro"/>
</dbReference>
<evidence type="ECO:0000256" key="3">
    <source>
        <dbReference type="ARBA" id="ARBA00022989"/>
    </source>
</evidence>
<dbReference type="GeneID" id="19015057"/>
<keyword evidence="4 5" id="KW-0472">Membrane</keyword>
<feature type="transmembrane region" description="Helical" evidence="5">
    <location>
        <begin position="233"/>
        <end position="253"/>
    </location>
</feature>
<dbReference type="OrthoDB" id="408493at2759"/>
<dbReference type="EMBL" id="FO082273">
    <property type="protein sequence ID" value="CCO17320.1"/>
    <property type="molecule type" value="Genomic_DNA"/>
</dbReference>
<feature type="transmembrane region" description="Helical" evidence="5">
    <location>
        <begin position="205"/>
        <end position="221"/>
    </location>
</feature>
<gene>
    <name evidence="6" type="ORF">Bathy06g00770</name>
</gene>
<evidence type="ECO:0008006" key="8">
    <source>
        <dbReference type="Google" id="ProtNLM"/>
    </source>
</evidence>
<evidence type="ECO:0000256" key="2">
    <source>
        <dbReference type="ARBA" id="ARBA00022692"/>
    </source>
</evidence>
<reference evidence="6 7" key="1">
    <citation type="submission" date="2011-10" db="EMBL/GenBank/DDBJ databases">
        <authorList>
            <person name="Genoscope - CEA"/>
        </authorList>
    </citation>
    <scope>NUCLEOTIDE SEQUENCE [LARGE SCALE GENOMIC DNA]</scope>
    <source>
        <strain evidence="6 7">RCC 1105</strain>
    </source>
</reference>
<evidence type="ECO:0000256" key="5">
    <source>
        <dbReference type="SAM" id="Phobius"/>
    </source>
</evidence>
<dbReference type="Proteomes" id="UP000198341">
    <property type="component" value="Chromosome 6"/>
</dbReference>
<comment type="subcellular location">
    <subcellularLocation>
        <location evidence="1">Membrane</location>
        <topology evidence="1">Multi-pass membrane protein</topology>
    </subcellularLocation>
</comment>
<dbReference type="Pfam" id="PF04142">
    <property type="entry name" value="Nuc_sug_transp"/>
    <property type="match status" value="1"/>
</dbReference>
<dbReference type="AlphaFoldDB" id="K8EXW6"/>
<dbReference type="eggNOG" id="KOG2234">
    <property type="taxonomic scope" value="Eukaryota"/>
</dbReference>
<evidence type="ECO:0000256" key="1">
    <source>
        <dbReference type="ARBA" id="ARBA00004141"/>
    </source>
</evidence>
<evidence type="ECO:0000256" key="4">
    <source>
        <dbReference type="ARBA" id="ARBA00023136"/>
    </source>
</evidence>
<proteinExistence type="predicted"/>
<dbReference type="RefSeq" id="XP_007512720.1">
    <property type="nucleotide sequence ID" value="XM_007512658.1"/>
</dbReference>
<feature type="transmembrane region" description="Helical" evidence="5">
    <location>
        <begin position="290"/>
        <end position="309"/>
    </location>
</feature>
<organism evidence="6 7">
    <name type="scientific">Bathycoccus prasinos</name>
    <dbReference type="NCBI Taxonomy" id="41875"/>
    <lineage>
        <taxon>Eukaryota</taxon>
        <taxon>Viridiplantae</taxon>
        <taxon>Chlorophyta</taxon>
        <taxon>Mamiellophyceae</taxon>
        <taxon>Mamiellales</taxon>
        <taxon>Bathycoccaceae</taxon>
        <taxon>Bathycoccus</taxon>
    </lineage>
</organism>
<name>K8EXW6_9CHLO</name>
<sequence>MVFSAKKGFTSLQAAAFSAQLVLTCSVSLLTHATISPNGKYAYKTVTIPFFAEVTKLALSSTFFYNDYVQSNGQLQIERSSQTVLTAAVPALLYFVSNNLNFIIIRELGATNFQLLNNLKILSTAIFFRIIMKVDLNKLQWRMLVLLTIGCTVSQLGQGKDGHVLVGSALGYGLKVCNACLTAMSSVFCEKFLKHLPNNFHFQNVLLYSWGVLFTTVSVVWDGELFSKGVEVLFRGHTALTFMLICNYAFVGIATSGVMKFLDNIAKTFAATGAMFIVATLSIVKFGEPFRIELVLGCLIAAVAVDVYYHGELLLDKKKDDDFLDDEELVVVQGSSSTSRGEEKNATI</sequence>
<keyword evidence="7" id="KW-1185">Reference proteome</keyword>
<dbReference type="PANTHER" id="PTHR10231">
    <property type="entry name" value="NUCLEOTIDE-SUGAR TRANSMEMBRANE TRANSPORTER"/>
    <property type="match status" value="1"/>
</dbReference>
<dbReference type="InterPro" id="IPR007271">
    <property type="entry name" value="Nuc_sug_transpt"/>
</dbReference>